<evidence type="ECO:0008006" key="3">
    <source>
        <dbReference type="Google" id="ProtNLM"/>
    </source>
</evidence>
<dbReference type="PANTHER" id="PTHR37519">
    <property type="match status" value="1"/>
</dbReference>
<dbReference type="AlphaFoldDB" id="A0A1T4MC41"/>
<dbReference type="GeneID" id="70583131"/>
<keyword evidence="2" id="KW-1185">Reference proteome</keyword>
<dbReference type="SUPFAM" id="SSF54593">
    <property type="entry name" value="Glyoxalase/Bleomycin resistance protein/Dihydroxybiphenyl dioxygenase"/>
    <property type="match status" value="1"/>
</dbReference>
<accession>A0A1T4MC41</accession>
<dbReference type="EMBL" id="FUXB01000004">
    <property type="protein sequence ID" value="SJZ64446.1"/>
    <property type="molecule type" value="Genomic_DNA"/>
</dbReference>
<protein>
    <recommendedName>
        <fullName evidence="3">Glyoxalase-like domain-containing protein</fullName>
    </recommendedName>
</protein>
<gene>
    <name evidence="1" type="ORF">SAMN02745782_00907</name>
</gene>
<dbReference type="Proteomes" id="UP000190834">
    <property type="component" value="Unassembled WGS sequence"/>
</dbReference>
<dbReference type="Gene3D" id="3.10.180.10">
    <property type="entry name" value="2,3-Dihydroxybiphenyl 1,2-Dioxygenase, domain 1"/>
    <property type="match status" value="1"/>
</dbReference>
<dbReference type="Pfam" id="PF06185">
    <property type="entry name" value="YecM"/>
    <property type="match status" value="1"/>
</dbReference>
<organism evidence="1 2">
    <name type="scientific">Vibrio cincinnatiensis DSM 19608</name>
    <dbReference type="NCBI Taxonomy" id="1123491"/>
    <lineage>
        <taxon>Bacteria</taxon>
        <taxon>Pseudomonadati</taxon>
        <taxon>Pseudomonadota</taxon>
        <taxon>Gammaproteobacteria</taxon>
        <taxon>Vibrionales</taxon>
        <taxon>Vibrionaceae</taxon>
        <taxon>Vibrio</taxon>
    </lineage>
</organism>
<evidence type="ECO:0000313" key="2">
    <source>
        <dbReference type="Proteomes" id="UP000190834"/>
    </source>
</evidence>
<sequence>MCSLLIESSLHPQQMKNQFNDFMGKVQQLCQLLQLDLSSFLLDHIALRINDRSLAEAAHQAWLEHGDVLSMAEIHGRPIIVFALTQPLVSEGWSVDCLELPYPAEGKSYPQQGWEHVEFVVPSAAENAEAYQQDILRQFPSLAKQWEQLAKLGIQTKLSSPKGEGERLANPTLAFKWQGVCIKLHPHSLTSIIQSEH</sequence>
<dbReference type="RefSeq" id="WP_078925283.1">
    <property type="nucleotide sequence ID" value="NZ_FUXB01000004.1"/>
</dbReference>
<proteinExistence type="predicted"/>
<dbReference type="InterPro" id="IPR010393">
    <property type="entry name" value="DUF991_YecM-like"/>
</dbReference>
<dbReference type="InterPro" id="IPR029068">
    <property type="entry name" value="Glyas_Bleomycin-R_OHBP_Dase"/>
</dbReference>
<dbReference type="GO" id="GO:0005829">
    <property type="term" value="C:cytosol"/>
    <property type="evidence" value="ECO:0007669"/>
    <property type="project" value="TreeGrafter"/>
</dbReference>
<dbReference type="STRING" id="1123491.SAMN02745782_00907"/>
<evidence type="ECO:0000313" key="1">
    <source>
        <dbReference type="EMBL" id="SJZ64446.1"/>
    </source>
</evidence>
<dbReference type="NCBIfam" id="NF008683">
    <property type="entry name" value="PRK11700.1-6"/>
    <property type="match status" value="1"/>
</dbReference>
<name>A0A1T4MC41_VIBCI</name>
<reference evidence="2" key="1">
    <citation type="submission" date="2017-02" db="EMBL/GenBank/DDBJ databases">
        <authorList>
            <person name="Varghese N."/>
            <person name="Submissions S."/>
        </authorList>
    </citation>
    <scope>NUCLEOTIDE SEQUENCE [LARGE SCALE GENOMIC DNA]</scope>
    <source>
        <strain evidence="2">DSM 19608</strain>
    </source>
</reference>
<dbReference type="OrthoDB" id="5689462at2"/>
<dbReference type="PANTHER" id="PTHR37519:SF1">
    <property type="entry name" value="DIHYDROXYBIPHENYL DIOXYGENASE DOMAIN-CONTAINING PROTEIN"/>
    <property type="match status" value="1"/>
</dbReference>